<keyword evidence="5" id="KW-0285">Flavoprotein</keyword>
<dbReference type="PANTHER" id="PTHR42737">
    <property type="entry name" value="GLUTATHIONE REDUCTASE"/>
    <property type="match status" value="1"/>
</dbReference>
<keyword evidence="8" id="KW-0560">Oxidoreductase</keyword>
<dbReference type="EMBL" id="QGNW01000461">
    <property type="protein sequence ID" value="RVW70572.1"/>
    <property type="molecule type" value="Genomic_DNA"/>
</dbReference>
<evidence type="ECO:0000256" key="5">
    <source>
        <dbReference type="ARBA" id="ARBA00022630"/>
    </source>
</evidence>
<dbReference type="Proteomes" id="UP000288805">
    <property type="component" value="Unassembled WGS sequence"/>
</dbReference>
<dbReference type="GO" id="GO:0050660">
    <property type="term" value="F:flavin adenine dinucleotide binding"/>
    <property type="evidence" value="ECO:0007669"/>
    <property type="project" value="InterPro"/>
</dbReference>
<organism evidence="13 14">
    <name type="scientific">Vitis vinifera</name>
    <name type="common">Grape</name>
    <dbReference type="NCBI Taxonomy" id="29760"/>
    <lineage>
        <taxon>Eukaryota</taxon>
        <taxon>Viridiplantae</taxon>
        <taxon>Streptophyta</taxon>
        <taxon>Embryophyta</taxon>
        <taxon>Tracheophyta</taxon>
        <taxon>Spermatophyta</taxon>
        <taxon>Magnoliopsida</taxon>
        <taxon>eudicotyledons</taxon>
        <taxon>Gunneridae</taxon>
        <taxon>Pentapetalae</taxon>
        <taxon>rosids</taxon>
        <taxon>Vitales</taxon>
        <taxon>Vitaceae</taxon>
        <taxon>Viteae</taxon>
        <taxon>Vitis</taxon>
    </lineage>
</organism>
<evidence type="ECO:0000256" key="11">
    <source>
        <dbReference type="ARBA" id="ARBA00049142"/>
    </source>
</evidence>
<keyword evidence="7" id="KW-0521">NADP</keyword>
<evidence type="ECO:0000313" key="13">
    <source>
        <dbReference type="EMBL" id="RVW70572.1"/>
    </source>
</evidence>
<accession>A0A438GEE1</accession>
<dbReference type="AlphaFoldDB" id="A0A438GEE1"/>
<dbReference type="GO" id="GO:0045454">
    <property type="term" value="P:cell redox homeostasis"/>
    <property type="evidence" value="ECO:0007669"/>
    <property type="project" value="InterPro"/>
</dbReference>
<dbReference type="Pfam" id="PF07992">
    <property type="entry name" value="Pyr_redox_2"/>
    <property type="match status" value="1"/>
</dbReference>
<dbReference type="GO" id="GO:0004362">
    <property type="term" value="F:glutathione-disulfide reductase (NADPH) activity"/>
    <property type="evidence" value="ECO:0007669"/>
    <property type="project" value="UniProtKB-EC"/>
</dbReference>
<dbReference type="InterPro" id="IPR036691">
    <property type="entry name" value="Endo/exonu/phosph_ase_sf"/>
</dbReference>
<evidence type="ECO:0000313" key="14">
    <source>
        <dbReference type="Proteomes" id="UP000288805"/>
    </source>
</evidence>
<evidence type="ECO:0000256" key="1">
    <source>
        <dbReference type="ARBA" id="ARBA00001974"/>
    </source>
</evidence>
<evidence type="ECO:0000256" key="3">
    <source>
        <dbReference type="ARBA" id="ARBA00011738"/>
    </source>
</evidence>
<dbReference type="Gene3D" id="3.50.50.60">
    <property type="entry name" value="FAD/NAD(P)-binding domain"/>
    <property type="match status" value="1"/>
</dbReference>
<comment type="caution">
    <text evidence="13">The sequence shown here is derived from an EMBL/GenBank/DDBJ whole genome shotgun (WGS) entry which is preliminary data.</text>
</comment>
<keyword evidence="10" id="KW-0676">Redox-active center</keyword>
<dbReference type="InterPro" id="IPR023753">
    <property type="entry name" value="FAD/NAD-binding_dom"/>
</dbReference>
<evidence type="ECO:0000256" key="6">
    <source>
        <dbReference type="ARBA" id="ARBA00022827"/>
    </source>
</evidence>
<keyword evidence="6" id="KW-0274">FAD</keyword>
<comment type="cofactor">
    <cofactor evidence="1">
        <name>FAD</name>
        <dbReference type="ChEBI" id="CHEBI:57692"/>
    </cofactor>
</comment>
<evidence type="ECO:0000256" key="2">
    <source>
        <dbReference type="ARBA" id="ARBA00007532"/>
    </source>
</evidence>
<feature type="domain" description="FAD/NAD(P)-binding" evidence="12">
    <location>
        <begin position="168"/>
        <end position="276"/>
    </location>
</feature>
<dbReference type="SUPFAM" id="SSF51905">
    <property type="entry name" value="FAD/NAD(P)-binding domain"/>
    <property type="match status" value="1"/>
</dbReference>
<evidence type="ECO:0000256" key="8">
    <source>
        <dbReference type="ARBA" id="ARBA00023002"/>
    </source>
</evidence>
<proteinExistence type="inferred from homology"/>
<evidence type="ECO:0000256" key="4">
    <source>
        <dbReference type="ARBA" id="ARBA00012607"/>
    </source>
</evidence>
<comment type="subunit">
    <text evidence="3">Homodimer.</text>
</comment>
<reference evidence="13 14" key="1">
    <citation type="journal article" date="2018" name="PLoS Genet.">
        <title>Population sequencing reveals clonal diversity and ancestral inbreeding in the grapevine cultivar Chardonnay.</title>
        <authorList>
            <person name="Roach M.J."/>
            <person name="Johnson D.L."/>
            <person name="Bohlmann J."/>
            <person name="van Vuuren H.J."/>
            <person name="Jones S.J."/>
            <person name="Pretorius I.S."/>
            <person name="Schmidt S.A."/>
            <person name="Borneman A.R."/>
        </authorList>
    </citation>
    <scope>NUCLEOTIDE SEQUENCE [LARGE SCALE GENOMIC DNA]</scope>
    <source>
        <strain evidence="14">cv. Chardonnay</strain>
        <tissue evidence="13">Leaf</tissue>
    </source>
</reference>
<protein>
    <recommendedName>
        <fullName evidence="4">glutathione-disulfide reductase</fullName>
        <ecNumber evidence="4">1.8.1.7</ecNumber>
    </recommendedName>
</protein>
<evidence type="ECO:0000256" key="10">
    <source>
        <dbReference type="ARBA" id="ARBA00023284"/>
    </source>
</evidence>
<dbReference type="EC" id="1.8.1.7" evidence="4"/>
<comment type="catalytic activity">
    <reaction evidence="11">
        <text>2 glutathione + NADP(+) = glutathione disulfide + NADPH + H(+)</text>
        <dbReference type="Rhea" id="RHEA:11740"/>
        <dbReference type="ChEBI" id="CHEBI:15378"/>
        <dbReference type="ChEBI" id="CHEBI:57783"/>
        <dbReference type="ChEBI" id="CHEBI:57925"/>
        <dbReference type="ChEBI" id="CHEBI:58297"/>
        <dbReference type="ChEBI" id="CHEBI:58349"/>
        <dbReference type="EC" id="1.8.1.7"/>
    </reaction>
</comment>
<keyword evidence="9" id="KW-1015">Disulfide bond</keyword>
<name>A0A438GEE1_VITVI</name>
<evidence type="ECO:0000256" key="7">
    <source>
        <dbReference type="ARBA" id="ARBA00022857"/>
    </source>
</evidence>
<evidence type="ECO:0000256" key="9">
    <source>
        <dbReference type="ARBA" id="ARBA00023157"/>
    </source>
</evidence>
<dbReference type="PANTHER" id="PTHR42737:SF2">
    <property type="entry name" value="GLUTATHIONE REDUCTASE"/>
    <property type="match status" value="1"/>
</dbReference>
<dbReference type="FunFam" id="3.50.50.60:FF:000051">
    <property type="entry name" value="Glutathione reductase"/>
    <property type="match status" value="1"/>
</dbReference>
<evidence type="ECO:0000259" key="12">
    <source>
        <dbReference type="Pfam" id="PF07992"/>
    </source>
</evidence>
<dbReference type="SUPFAM" id="SSF56219">
    <property type="entry name" value="DNase I-like"/>
    <property type="match status" value="1"/>
</dbReference>
<sequence length="710" mass="78503">MGPGVKPKKEGGSSVGRISLRIVLFWGNGCKSKILPTFGWLATSKEVNTMICSISGDLSKLLIQSDWVPPCTVVETMTISFKGFRDYDKGKAFTSEAFGGTLLSLILLSQGGESFATKAEIVALLEGLVQAKALGLFNFVVWGDSTVLISWVGKKERVSWRLDKLELSITSDEALSLDELPKRAVILGGGYIAVEFASIWNGMGVAVDLFFRKELPLRGFDDEMRAVVARNLEARGINVHPRTTLSELVKTEDGIKVITDHGEELTADVVLFATGANCLATASFSPSVPDVCGTWVEVKRVIVERMSEVSRGGRSWFAVEAKSFGLLVELRPVARRMEIGKGKGLLGGWNTLAEKFIGLGVEPFEGAKPPITPVAQTREKGAVFGSFLEDAKSKSKRSGDSVWLEVGEERGFRKISCVWRSGPEGGVFRKDFHANEAWVMVLGLPLHLWSCEVFKKIGDGCGGFITEDEDTIGMIELQWARILVKLDERSLPSSAHVAWIGKKVREVHALPAVEGQRKDQYRWKHSAGTQAVGTVKPSEEGRRGAERWYPRWALMGLVETLTSKEAFRVVATEKALLFEALRVEDVDREERAWCKVLMLSGLLVIGSDSLDWTTNGGRSLGVGRFLERGAVNARGVTRGVVVFWDNRVLEFVGMEETKNAIFVFWGGVYGPTVKKSREFFWEEFGAIWGLWNDPWCLGGDFNVIMWIRFP</sequence>
<dbReference type="PRINTS" id="PR00411">
    <property type="entry name" value="PNDRDTASEI"/>
</dbReference>
<dbReference type="InterPro" id="IPR036188">
    <property type="entry name" value="FAD/NAD-bd_sf"/>
</dbReference>
<dbReference type="InterPro" id="IPR046952">
    <property type="entry name" value="GSHR/TRXR-like"/>
</dbReference>
<gene>
    <name evidence="13" type="primary">GSHRC_0</name>
    <name evidence="13" type="ORF">CK203_060650</name>
</gene>
<comment type="similarity">
    <text evidence="2">Belongs to the class-I pyridine nucleotide-disulfide oxidoreductase family.</text>
</comment>